<evidence type="ECO:0000256" key="9">
    <source>
        <dbReference type="PIRSR" id="PIRSR600823-3"/>
    </source>
</evidence>
<reference evidence="14 15" key="1">
    <citation type="submission" date="2022-01" db="EMBL/GenBank/DDBJ databases">
        <authorList>
            <person name="Xiong W."/>
            <person name="Schranz E."/>
        </authorList>
    </citation>
    <scope>NUCLEOTIDE SEQUENCE [LARGE SCALE GENOMIC DNA]</scope>
</reference>
<dbReference type="GO" id="GO:0006979">
    <property type="term" value="P:response to oxidative stress"/>
    <property type="evidence" value="ECO:0007669"/>
    <property type="project" value="InterPro"/>
</dbReference>
<dbReference type="SUPFAM" id="SSF48113">
    <property type="entry name" value="Heme-dependent peroxidases"/>
    <property type="match status" value="1"/>
</dbReference>
<evidence type="ECO:0000256" key="4">
    <source>
        <dbReference type="ARBA" id="ARBA00022559"/>
    </source>
</evidence>
<keyword evidence="6 9" id="KW-0479">Metal-binding</keyword>
<dbReference type="Gene3D" id="1.10.520.10">
    <property type="match status" value="1"/>
</dbReference>
<feature type="binding site" description="axial binding residue" evidence="9">
    <location>
        <position position="200"/>
    </location>
    <ligand>
        <name>heme b</name>
        <dbReference type="ChEBI" id="CHEBI:60344"/>
    </ligand>
    <ligandPart>
        <name>Fe</name>
        <dbReference type="ChEBI" id="CHEBI:18248"/>
    </ligandPart>
</feature>
<dbReference type="InterPro" id="IPR002016">
    <property type="entry name" value="Haem_peroxidase"/>
</dbReference>
<sequence>MLKGELHRIVVGLILPCSHFPSSLSNHTIPQVPASPICNQSAIPSASSRPLPPPTTSPPPSPPAANPSSSFKACERRSTSPLSLAAATTVEVAAAAGGPYHWIRFQLFSPSFEIKRYAFHDWEIKTRCACSFIVFSFEHLEIIKAELENACPGVVSCVDLLVVAAYESVILAGGPFYPAHTDLQQGVFTDKETFTLLGAHSTGMIHCKFFEKRLYNFGGTNKPDLSMDSEFLELLRSLCNN</sequence>
<feature type="compositionally biased region" description="Pro residues" evidence="12">
    <location>
        <begin position="50"/>
        <end position="65"/>
    </location>
</feature>
<proteinExistence type="inferred from homology"/>
<evidence type="ECO:0000256" key="5">
    <source>
        <dbReference type="ARBA" id="ARBA00022617"/>
    </source>
</evidence>
<dbReference type="PROSITE" id="PS50873">
    <property type="entry name" value="PEROXIDASE_4"/>
    <property type="match status" value="1"/>
</dbReference>
<dbReference type="InterPro" id="IPR000823">
    <property type="entry name" value="Peroxidase_pln"/>
</dbReference>
<comment type="cofactor">
    <cofactor evidence="2">
        <name>Ca(2+)</name>
        <dbReference type="ChEBI" id="CHEBI:29108"/>
    </cofactor>
</comment>
<evidence type="ECO:0000256" key="12">
    <source>
        <dbReference type="SAM" id="MobiDB-lite"/>
    </source>
</evidence>
<evidence type="ECO:0000256" key="8">
    <source>
        <dbReference type="ARBA" id="ARBA00023004"/>
    </source>
</evidence>
<evidence type="ECO:0000313" key="14">
    <source>
        <dbReference type="EMBL" id="CAH1429031.1"/>
    </source>
</evidence>
<dbReference type="AlphaFoldDB" id="A0AAU9MU17"/>
<evidence type="ECO:0000256" key="11">
    <source>
        <dbReference type="RuleBase" id="RU004241"/>
    </source>
</evidence>
<keyword evidence="4" id="KW-0575">Peroxidase</keyword>
<dbReference type="PANTHER" id="PTHR31235">
    <property type="entry name" value="PEROXIDASE 25-RELATED"/>
    <property type="match status" value="1"/>
</dbReference>
<keyword evidence="5" id="KW-0349">Heme</keyword>
<comment type="catalytic activity">
    <reaction evidence="1">
        <text>2 a phenolic donor + H2O2 = 2 a phenolic radical donor + 2 H2O</text>
        <dbReference type="Rhea" id="RHEA:56136"/>
        <dbReference type="ChEBI" id="CHEBI:15377"/>
        <dbReference type="ChEBI" id="CHEBI:16240"/>
        <dbReference type="ChEBI" id="CHEBI:139520"/>
        <dbReference type="ChEBI" id="CHEBI:139521"/>
        <dbReference type="EC" id="1.11.1.7"/>
    </reaction>
</comment>
<keyword evidence="7" id="KW-0560">Oxidoreductase</keyword>
<accession>A0AAU9MU17</accession>
<dbReference type="GO" id="GO:0046872">
    <property type="term" value="F:metal ion binding"/>
    <property type="evidence" value="ECO:0007669"/>
    <property type="project" value="UniProtKB-KW"/>
</dbReference>
<evidence type="ECO:0000313" key="15">
    <source>
        <dbReference type="Proteomes" id="UP001157418"/>
    </source>
</evidence>
<dbReference type="EMBL" id="CAKMRJ010002405">
    <property type="protein sequence ID" value="CAH1429031.1"/>
    <property type="molecule type" value="Genomic_DNA"/>
</dbReference>
<evidence type="ECO:0000256" key="7">
    <source>
        <dbReference type="ARBA" id="ARBA00023002"/>
    </source>
</evidence>
<dbReference type="Proteomes" id="UP001157418">
    <property type="component" value="Unassembled WGS sequence"/>
</dbReference>
<comment type="cofactor">
    <cofactor evidence="9">
        <name>heme b</name>
        <dbReference type="ChEBI" id="CHEBI:60344"/>
    </cofactor>
    <text evidence="9">Binds 1 heme b (iron(II)-protoporphyrin IX) group per subunit.</text>
</comment>
<gene>
    <name evidence="14" type="ORF">LVIROSA_LOCUS15912</name>
</gene>
<evidence type="ECO:0000259" key="13">
    <source>
        <dbReference type="PROSITE" id="PS50873"/>
    </source>
</evidence>
<evidence type="ECO:0000256" key="6">
    <source>
        <dbReference type="ARBA" id="ARBA00022723"/>
    </source>
</evidence>
<organism evidence="14 15">
    <name type="scientific">Lactuca virosa</name>
    <dbReference type="NCBI Taxonomy" id="75947"/>
    <lineage>
        <taxon>Eukaryota</taxon>
        <taxon>Viridiplantae</taxon>
        <taxon>Streptophyta</taxon>
        <taxon>Embryophyta</taxon>
        <taxon>Tracheophyta</taxon>
        <taxon>Spermatophyta</taxon>
        <taxon>Magnoliopsida</taxon>
        <taxon>eudicotyledons</taxon>
        <taxon>Gunneridae</taxon>
        <taxon>Pentapetalae</taxon>
        <taxon>asterids</taxon>
        <taxon>campanulids</taxon>
        <taxon>Asterales</taxon>
        <taxon>Asteraceae</taxon>
        <taxon>Cichorioideae</taxon>
        <taxon>Cichorieae</taxon>
        <taxon>Lactucinae</taxon>
        <taxon>Lactuca</taxon>
    </lineage>
</organism>
<protein>
    <recommendedName>
        <fullName evidence="3">peroxidase</fullName>
        <ecNumber evidence="3">1.11.1.7</ecNumber>
    </recommendedName>
</protein>
<comment type="caution">
    <text evidence="14">The sequence shown here is derived from an EMBL/GenBank/DDBJ whole genome shotgun (WGS) entry which is preliminary data.</text>
</comment>
<dbReference type="Gene3D" id="1.10.420.10">
    <property type="entry name" value="Peroxidase, domain 2"/>
    <property type="match status" value="1"/>
</dbReference>
<dbReference type="GO" id="GO:0140825">
    <property type="term" value="F:lactoperoxidase activity"/>
    <property type="evidence" value="ECO:0007669"/>
    <property type="project" value="UniProtKB-EC"/>
</dbReference>
<keyword evidence="8 9" id="KW-0408">Iron</keyword>
<name>A0AAU9MU17_9ASTR</name>
<feature type="region of interest" description="Disordered" evidence="12">
    <location>
        <begin position="45"/>
        <end position="71"/>
    </location>
</feature>
<dbReference type="GO" id="GO:0020037">
    <property type="term" value="F:heme binding"/>
    <property type="evidence" value="ECO:0007669"/>
    <property type="project" value="InterPro"/>
</dbReference>
<keyword evidence="15" id="KW-1185">Reference proteome</keyword>
<comment type="similarity">
    <text evidence="11">Belongs to the peroxidase family.</text>
</comment>
<keyword evidence="10" id="KW-1015">Disulfide bond</keyword>
<dbReference type="EC" id="1.11.1.7" evidence="3"/>
<evidence type="ECO:0000256" key="2">
    <source>
        <dbReference type="ARBA" id="ARBA00001913"/>
    </source>
</evidence>
<evidence type="ECO:0000256" key="10">
    <source>
        <dbReference type="PIRSR" id="PIRSR600823-5"/>
    </source>
</evidence>
<evidence type="ECO:0000256" key="1">
    <source>
        <dbReference type="ARBA" id="ARBA00000189"/>
    </source>
</evidence>
<dbReference type="InterPro" id="IPR010255">
    <property type="entry name" value="Haem_peroxidase_sf"/>
</dbReference>
<feature type="domain" description="Plant heme peroxidase family profile" evidence="13">
    <location>
        <begin position="136"/>
        <end position="241"/>
    </location>
</feature>
<evidence type="ECO:0000256" key="3">
    <source>
        <dbReference type="ARBA" id="ARBA00012313"/>
    </source>
</evidence>
<dbReference type="Pfam" id="PF00141">
    <property type="entry name" value="peroxidase"/>
    <property type="match status" value="2"/>
</dbReference>
<feature type="disulfide bond" evidence="10">
    <location>
        <begin position="207"/>
        <end position="239"/>
    </location>
</feature>